<evidence type="ECO:0000256" key="1">
    <source>
        <dbReference type="ARBA" id="ARBA00006133"/>
    </source>
</evidence>
<dbReference type="Proteomes" id="UP000281468">
    <property type="component" value="Unassembled WGS sequence"/>
</dbReference>
<evidence type="ECO:0000313" key="5">
    <source>
        <dbReference type="Proteomes" id="UP000281468"/>
    </source>
</evidence>
<accession>A0A3M7E905</accession>
<feature type="region of interest" description="Disordered" evidence="2">
    <location>
        <begin position="551"/>
        <end position="639"/>
    </location>
</feature>
<dbReference type="SUPFAM" id="SSF48371">
    <property type="entry name" value="ARM repeat"/>
    <property type="match status" value="1"/>
</dbReference>
<dbReference type="GO" id="GO:0051083">
    <property type="term" value="P:'de novo' cotranslational protein folding"/>
    <property type="evidence" value="ECO:0007669"/>
    <property type="project" value="TreeGrafter"/>
</dbReference>
<sequence length="1023" mass="112044">MEGLTAVKTHRTQSNHEPEPALTIRSSQKVSRKAEDEAEDVPQLANQSGIHQSSEVSDLPSKRDIGYTSPEDALHILRSQPDTETLITTLHQLQSGHGFTKVFTLAHPGPLQGQLVNTLVTVIAPTFWTSLDANDRRILVRCLSNITGLNAVIARLHALSNDSAADKSHELQDLLGLADLLLHGDDFLLGLWSDLVASGSESIKLNLAWKELASLLGSARIVGIAAQAEDMVWQSKGKVRTKSLWLANSAEYCNWIGRNIAVLSARSARDSHQRRADDAAKVLDRSLGLRQPVSLMKGLLGRLLSSQEGETPSQDSVATLRTLVGHLPVFRKREFIEQGLQCFSLLLPDEGSDGDQTAAAHAKGISAAGALFVALLDNDESLQHGIIDLLADTSRNSALSFPVRRAAICALSTANSDELQTLLERLMVTFSDSLFISHAPIIQQESLAQTLLLTAGYLHRHQPMAVFVTARSAGHMQGVSDRLGASNERARWLGMVVAMAISRLVDKEGQRMDFGVEETKTEEAVWYRHLIDLKDEPGSLDDFSKLLKESETKKPVRRKLRQPDPGKMPTINGKPVFGPPRPPAPQPVASQTEVVGEKISEVVESGDEDEDDDLTPYAKPDSDPEDSDEDATLVNRNRPRPPVYIRDLMRMLADDQNAERFQLAIQHAASLVRRKSNFGSEVKDHAVELLSTLCNLQDPFDTENFDELRLQTMIAVLLSDISVLGPWLSKHAFAEGYSIAQRCLMFTALGLGGRELAGFKTEDETFNPKIQNTEFPSKRLPPRMHAIYTGAQQTTKKLEAAHQSVENELIQPLALQAADQTTSHLNAVKVRTFSSRLSSEHRTKRKPNPNHLAKVFGPAFFAPLVGRYQQDLAAYGSASILASAPFVLVTFLKTITLLLHASGPATLGLASLTTEFWDLLLSLRVQAARDISLLAAVLFGLLTLLEVNQDGYERLAAEMPRQIAEAQQWVHVVFEKAGGGEMVVGGGSSKEEEKVRTLAAGVLVRLGEIVKGEQRRVFGAEIG</sequence>
<feature type="region of interest" description="Disordered" evidence="2">
    <location>
        <begin position="1"/>
        <end position="63"/>
    </location>
</feature>
<feature type="domain" description="Telomere length regulation protein conserved" evidence="3">
    <location>
        <begin position="642"/>
        <end position="752"/>
    </location>
</feature>
<evidence type="ECO:0000313" key="4">
    <source>
        <dbReference type="EMBL" id="RMY73078.1"/>
    </source>
</evidence>
<evidence type="ECO:0000259" key="3">
    <source>
        <dbReference type="Pfam" id="PF10193"/>
    </source>
</evidence>
<protein>
    <recommendedName>
        <fullName evidence="3">Telomere length regulation protein conserved domain-containing protein</fullName>
    </recommendedName>
</protein>
<dbReference type="Gene3D" id="1.25.40.720">
    <property type="entry name" value="Telomere length regulation protein 2, C-terminal domain"/>
    <property type="match status" value="2"/>
</dbReference>
<evidence type="ECO:0000256" key="2">
    <source>
        <dbReference type="SAM" id="MobiDB-lite"/>
    </source>
</evidence>
<dbReference type="GO" id="GO:0005829">
    <property type="term" value="C:cytosol"/>
    <property type="evidence" value="ECO:0007669"/>
    <property type="project" value="TreeGrafter"/>
</dbReference>
<dbReference type="PANTHER" id="PTHR15830:SF10">
    <property type="entry name" value="TELOMERE LENGTH REGULATION PROTEIN TEL2 HOMOLOG"/>
    <property type="match status" value="1"/>
</dbReference>
<proteinExistence type="inferred from homology"/>
<comment type="caution">
    <text evidence="4">The sequence shown here is derived from an EMBL/GenBank/DDBJ whole genome shotgun (WGS) entry which is preliminary data.</text>
</comment>
<dbReference type="InterPro" id="IPR038528">
    <property type="entry name" value="TEL2_C_sf"/>
</dbReference>
<gene>
    <name evidence="4" type="ORF">D0862_14348</name>
</gene>
<feature type="compositionally biased region" description="Pro residues" evidence="2">
    <location>
        <begin position="577"/>
        <end position="586"/>
    </location>
</feature>
<dbReference type="GO" id="GO:0042162">
    <property type="term" value="F:telomeric DNA binding"/>
    <property type="evidence" value="ECO:0007669"/>
    <property type="project" value="TreeGrafter"/>
</dbReference>
<dbReference type="InterPro" id="IPR019337">
    <property type="entry name" value="Telomere_length_regulation_dom"/>
</dbReference>
<dbReference type="EMBL" id="QWIQ01000939">
    <property type="protein sequence ID" value="RMY73078.1"/>
    <property type="molecule type" value="Genomic_DNA"/>
</dbReference>
<comment type="similarity">
    <text evidence="1">Belongs to the TEL2 family.</text>
</comment>
<reference evidence="4 5" key="1">
    <citation type="journal article" date="2018" name="BMC Genomics">
        <title>Genomic evidence for intraspecific hybridization in a clonal and extremely halotolerant yeast.</title>
        <authorList>
            <person name="Gostincar C."/>
            <person name="Stajich J.E."/>
            <person name="Zupancic J."/>
            <person name="Zalar P."/>
            <person name="Gunde-Cimerman N."/>
        </authorList>
    </citation>
    <scope>NUCLEOTIDE SEQUENCE [LARGE SCALE GENOMIC DNA]</scope>
    <source>
        <strain evidence="4 5">EXF-171</strain>
    </source>
</reference>
<dbReference type="GO" id="GO:0051879">
    <property type="term" value="F:Hsp90 protein binding"/>
    <property type="evidence" value="ECO:0007669"/>
    <property type="project" value="TreeGrafter"/>
</dbReference>
<dbReference type="PANTHER" id="PTHR15830">
    <property type="entry name" value="TELOMERE LENGTH REGULATION PROTEIN TEL2 FAMILY MEMBER"/>
    <property type="match status" value="1"/>
</dbReference>
<organism evidence="4 5">
    <name type="scientific">Hortaea werneckii</name>
    <name type="common">Black yeast</name>
    <name type="synonym">Cladosporium werneckii</name>
    <dbReference type="NCBI Taxonomy" id="91943"/>
    <lineage>
        <taxon>Eukaryota</taxon>
        <taxon>Fungi</taxon>
        <taxon>Dikarya</taxon>
        <taxon>Ascomycota</taxon>
        <taxon>Pezizomycotina</taxon>
        <taxon>Dothideomycetes</taxon>
        <taxon>Dothideomycetidae</taxon>
        <taxon>Mycosphaerellales</taxon>
        <taxon>Teratosphaeriaceae</taxon>
        <taxon>Hortaea</taxon>
    </lineage>
</organism>
<dbReference type="InterPro" id="IPR051970">
    <property type="entry name" value="TEL2_Regulation"/>
</dbReference>
<feature type="compositionally biased region" description="Polar residues" evidence="2">
    <location>
        <begin position="44"/>
        <end position="56"/>
    </location>
</feature>
<name>A0A3M7E905_HORWE</name>
<dbReference type="InterPro" id="IPR016024">
    <property type="entry name" value="ARM-type_fold"/>
</dbReference>
<dbReference type="AlphaFoldDB" id="A0A3M7E905"/>
<dbReference type="Pfam" id="PF10193">
    <property type="entry name" value="Telomere_reg-2"/>
    <property type="match status" value="1"/>
</dbReference>
<feature type="compositionally biased region" description="Acidic residues" evidence="2">
    <location>
        <begin position="604"/>
        <end position="614"/>
    </location>
</feature>